<organism evidence="3 4">
    <name type="scientific">Exophiala spinifera</name>
    <dbReference type="NCBI Taxonomy" id="91928"/>
    <lineage>
        <taxon>Eukaryota</taxon>
        <taxon>Fungi</taxon>
        <taxon>Dikarya</taxon>
        <taxon>Ascomycota</taxon>
        <taxon>Pezizomycotina</taxon>
        <taxon>Eurotiomycetes</taxon>
        <taxon>Chaetothyriomycetidae</taxon>
        <taxon>Chaetothyriales</taxon>
        <taxon>Herpotrichiellaceae</taxon>
        <taxon>Exophiala</taxon>
    </lineage>
</organism>
<feature type="region of interest" description="Disordered" evidence="1">
    <location>
        <begin position="82"/>
        <end position="102"/>
    </location>
</feature>
<dbReference type="SUPFAM" id="SSF57959">
    <property type="entry name" value="Leucine zipper domain"/>
    <property type="match status" value="1"/>
</dbReference>
<dbReference type="Pfam" id="PF07716">
    <property type="entry name" value="bZIP_2"/>
    <property type="match status" value="1"/>
</dbReference>
<evidence type="ECO:0000313" key="3">
    <source>
        <dbReference type="EMBL" id="KIW13717.1"/>
    </source>
</evidence>
<dbReference type="RefSeq" id="XP_016233933.1">
    <property type="nucleotide sequence ID" value="XM_016383230.1"/>
</dbReference>
<dbReference type="GO" id="GO:0003700">
    <property type="term" value="F:DNA-binding transcription factor activity"/>
    <property type="evidence" value="ECO:0007669"/>
    <property type="project" value="InterPro"/>
</dbReference>
<feature type="region of interest" description="Disordered" evidence="1">
    <location>
        <begin position="428"/>
        <end position="518"/>
    </location>
</feature>
<dbReference type="InterPro" id="IPR046347">
    <property type="entry name" value="bZIP_sf"/>
</dbReference>
<dbReference type="PROSITE" id="PS00036">
    <property type="entry name" value="BZIP_BASIC"/>
    <property type="match status" value="1"/>
</dbReference>
<dbReference type="AlphaFoldDB" id="A0A0D1ZLK5"/>
<dbReference type="CDD" id="cd12193">
    <property type="entry name" value="bZIP_GCN4"/>
    <property type="match status" value="1"/>
</dbReference>
<evidence type="ECO:0000256" key="1">
    <source>
        <dbReference type="SAM" id="MobiDB-lite"/>
    </source>
</evidence>
<evidence type="ECO:0000313" key="4">
    <source>
        <dbReference type="Proteomes" id="UP000053328"/>
    </source>
</evidence>
<dbReference type="EMBL" id="KN847497">
    <property type="protein sequence ID" value="KIW13717.1"/>
    <property type="molecule type" value="Genomic_DNA"/>
</dbReference>
<accession>A0A0D1ZLK5</accession>
<dbReference type="Gene3D" id="3.30.160.60">
    <property type="entry name" value="Classic Zinc Finger"/>
    <property type="match status" value="1"/>
</dbReference>
<dbReference type="VEuPathDB" id="FungiDB:PV08_08908"/>
<sequence length="538" mass="59015">MTGNNGLAGGLWVARATKPELLSRRSPVWRKTVLRITQWSRDSLRQSSAPNAYSGNGDLLIFRRSPLLSSLGKIESVTHPRLLNSQLSPHPPQSTRPPGPVNKRDFVVASRAPDSSPTATINALDFTSFTTANQQPWRLSTQAPSTASSQNSIQHSFNQDFQLFDVPETSQVLPIASRAQATLSIVPNNSRPLQTRHLSIGNRVSPIQSSQSQFSGNTNHRSFSSPSLHKRLSAQHLRQLAHSQSLSHSRPPVPLFNAPAPNSHRQSRPTVTIPQGTKHPDPLWRAAQRLTSPGFMSSAFDQMYLPGGDLLASQDDFFNIGANYSAQTEFNATSGTVSPSELFRDDYTMSAPPSTAFPNFSTPESGYLESPAMPSSGLNTSPLEDGLLDGQLNYSELEAMAPLFPKDEFDQFAQQSVPTAEQLKASFESVKAKPAKRSEPVAPMVRQKSSPGRPPSQPLIHGRKLSDTVGINKSKSRKILPEITIDSEDDKETAKRKKNTAAARKSRQRKQEHTELLTTEIQRLRAMVLRLGGDPDAD</sequence>
<feature type="region of interest" description="Disordered" evidence="1">
    <location>
        <begin position="206"/>
        <end position="281"/>
    </location>
</feature>
<dbReference type="GeneID" id="27335991"/>
<dbReference type="HOGENOM" id="CLU_539675_0_0_1"/>
<feature type="compositionally biased region" description="Polar residues" evidence="1">
    <location>
        <begin position="206"/>
        <end position="227"/>
    </location>
</feature>
<feature type="domain" description="BZIP" evidence="2">
    <location>
        <begin position="495"/>
        <end position="509"/>
    </location>
</feature>
<dbReference type="Proteomes" id="UP000053328">
    <property type="component" value="Unassembled WGS sequence"/>
</dbReference>
<feature type="compositionally biased region" description="Pro residues" evidence="1">
    <location>
        <begin position="89"/>
        <end position="100"/>
    </location>
</feature>
<evidence type="ECO:0000259" key="2">
    <source>
        <dbReference type="PROSITE" id="PS00036"/>
    </source>
</evidence>
<protein>
    <recommendedName>
        <fullName evidence="2">BZIP domain-containing protein</fullName>
    </recommendedName>
</protein>
<name>A0A0D1ZLK5_9EURO</name>
<dbReference type="STRING" id="91928.A0A0D1ZLK5"/>
<gene>
    <name evidence="3" type="ORF">PV08_08908</name>
</gene>
<reference evidence="3 4" key="1">
    <citation type="submission" date="2015-01" db="EMBL/GenBank/DDBJ databases">
        <title>The Genome Sequence of Exophiala spinifera CBS89968.</title>
        <authorList>
            <consortium name="The Broad Institute Genomics Platform"/>
            <person name="Cuomo C."/>
            <person name="de Hoog S."/>
            <person name="Gorbushina A."/>
            <person name="Stielow B."/>
            <person name="Teixiera M."/>
            <person name="Abouelleil A."/>
            <person name="Chapman S.B."/>
            <person name="Priest M."/>
            <person name="Young S.K."/>
            <person name="Wortman J."/>
            <person name="Nusbaum C."/>
            <person name="Birren B."/>
        </authorList>
    </citation>
    <scope>NUCLEOTIDE SEQUENCE [LARGE SCALE GENOMIC DNA]</scope>
    <source>
        <strain evidence="3 4">CBS 89968</strain>
    </source>
</reference>
<dbReference type="InterPro" id="IPR004827">
    <property type="entry name" value="bZIP"/>
</dbReference>
<proteinExistence type="predicted"/>
<dbReference type="OrthoDB" id="5419235at2759"/>
<feature type="compositionally biased region" description="Basic residues" evidence="1">
    <location>
        <begin position="494"/>
        <end position="508"/>
    </location>
</feature>
<keyword evidence="4" id="KW-1185">Reference proteome</keyword>